<organism evidence="1">
    <name type="scientific">marine sediment metagenome</name>
    <dbReference type="NCBI Taxonomy" id="412755"/>
    <lineage>
        <taxon>unclassified sequences</taxon>
        <taxon>metagenomes</taxon>
        <taxon>ecological metagenomes</taxon>
    </lineage>
</organism>
<name>A0A0F8Y1P7_9ZZZZ</name>
<reference evidence="1" key="1">
    <citation type="journal article" date="2015" name="Nature">
        <title>Complex archaea that bridge the gap between prokaryotes and eukaryotes.</title>
        <authorList>
            <person name="Spang A."/>
            <person name="Saw J.H."/>
            <person name="Jorgensen S.L."/>
            <person name="Zaremba-Niedzwiedzka K."/>
            <person name="Martijn J."/>
            <person name="Lind A.E."/>
            <person name="van Eijk R."/>
            <person name="Schleper C."/>
            <person name="Guy L."/>
            <person name="Ettema T.J."/>
        </authorList>
    </citation>
    <scope>NUCLEOTIDE SEQUENCE</scope>
</reference>
<accession>A0A0F8Y1P7</accession>
<dbReference type="AlphaFoldDB" id="A0A0F8Y1P7"/>
<comment type="caution">
    <text evidence="1">The sequence shown here is derived from an EMBL/GenBank/DDBJ whole genome shotgun (WGS) entry which is preliminary data.</text>
</comment>
<dbReference type="EMBL" id="LAZR01055971">
    <property type="protein sequence ID" value="KKK75203.1"/>
    <property type="molecule type" value="Genomic_DNA"/>
</dbReference>
<evidence type="ECO:0000313" key="1">
    <source>
        <dbReference type="EMBL" id="KKK75203.1"/>
    </source>
</evidence>
<proteinExistence type="predicted"/>
<sequence length="64" mass="7077">MIYTVSVKSLHHISPSNMNITPREYVTGVMDMSINVEANNIPEALTKAGDLLAMKEEEKENVAT</sequence>
<protein>
    <submittedName>
        <fullName evidence="1">Uncharacterized protein</fullName>
    </submittedName>
</protein>
<gene>
    <name evidence="1" type="ORF">LCGC14_2876090</name>
</gene>